<feature type="region of interest" description="Disordered" evidence="1">
    <location>
        <begin position="1"/>
        <end position="25"/>
    </location>
</feature>
<dbReference type="AlphaFoldDB" id="A0A1I7S2I9"/>
<proteinExistence type="predicted"/>
<dbReference type="WBParaSite" id="BXY_0721800.1">
    <property type="protein sequence ID" value="BXY_0721800.1"/>
    <property type="gene ID" value="BXY_0721800"/>
</dbReference>
<sequence length="167" mass="19294">MSNSTTFSPTTTESSTASSPPSTTPFNSDPFNDDFSYDIALEVIVNFVVTTILEYLGKVIITTMVALISYQVYSHLIYPFIFPCYKIGYHNTLRRLKFALEQGIPEELQTNKRVVKRYLKLYHEFCKLRIMARRDYLGIVDTKDATWAEFDSLNFKKGYIKQLKSLV</sequence>
<evidence type="ECO:0000313" key="3">
    <source>
        <dbReference type="WBParaSite" id="BXY_0721800.1"/>
    </source>
</evidence>
<organism evidence="2 3">
    <name type="scientific">Bursaphelenchus xylophilus</name>
    <name type="common">Pinewood nematode worm</name>
    <name type="synonym">Aphelenchoides xylophilus</name>
    <dbReference type="NCBI Taxonomy" id="6326"/>
    <lineage>
        <taxon>Eukaryota</taxon>
        <taxon>Metazoa</taxon>
        <taxon>Ecdysozoa</taxon>
        <taxon>Nematoda</taxon>
        <taxon>Chromadorea</taxon>
        <taxon>Rhabditida</taxon>
        <taxon>Tylenchina</taxon>
        <taxon>Tylenchomorpha</taxon>
        <taxon>Aphelenchoidea</taxon>
        <taxon>Aphelenchoididae</taxon>
        <taxon>Bursaphelenchus</taxon>
    </lineage>
</organism>
<evidence type="ECO:0000256" key="1">
    <source>
        <dbReference type="SAM" id="MobiDB-lite"/>
    </source>
</evidence>
<protein>
    <submittedName>
        <fullName evidence="3">DUF4129 domain-containing protein</fullName>
    </submittedName>
</protein>
<accession>A0A1I7S2I9</accession>
<evidence type="ECO:0000313" key="2">
    <source>
        <dbReference type="Proteomes" id="UP000095284"/>
    </source>
</evidence>
<dbReference type="Proteomes" id="UP000095284">
    <property type="component" value="Unplaced"/>
</dbReference>
<name>A0A1I7S2I9_BURXY</name>
<reference evidence="3" key="1">
    <citation type="submission" date="2016-11" db="UniProtKB">
        <authorList>
            <consortium name="WormBaseParasite"/>
        </authorList>
    </citation>
    <scope>IDENTIFICATION</scope>
</reference>